<dbReference type="GO" id="GO:0016787">
    <property type="term" value="F:hydrolase activity"/>
    <property type="evidence" value="ECO:0007669"/>
    <property type="project" value="UniProtKB-KW"/>
</dbReference>
<comment type="similarity">
    <text evidence="1">Belongs to the peptidase S1 family.</text>
</comment>
<dbReference type="Proteomes" id="UP001601627">
    <property type="component" value="Unassembled WGS sequence"/>
</dbReference>
<dbReference type="RefSeq" id="WP_388242256.1">
    <property type="nucleotide sequence ID" value="NZ_JBHVZQ010000111.1"/>
</dbReference>
<dbReference type="Pfam" id="PF02983">
    <property type="entry name" value="Pro_Al_protease"/>
    <property type="match status" value="1"/>
</dbReference>
<proteinExistence type="inferred from homology"/>
<dbReference type="Gene3D" id="2.40.10.10">
    <property type="entry name" value="Trypsin-like serine proteases"/>
    <property type="match status" value="2"/>
</dbReference>
<comment type="caution">
    <text evidence="10">The sequence shown here is derived from an EMBL/GenBank/DDBJ whole genome shotgun (WGS) entry which is preliminary data.</text>
</comment>
<feature type="signal peptide" evidence="8">
    <location>
        <begin position="1"/>
        <end position="30"/>
    </location>
</feature>
<keyword evidence="5" id="KW-0720">Serine protease</keyword>
<evidence type="ECO:0000256" key="5">
    <source>
        <dbReference type="ARBA" id="ARBA00022825"/>
    </source>
</evidence>
<accession>A0ABW6QIV5</accession>
<keyword evidence="7" id="KW-1015">Disulfide bond</keyword>
<reference evidence="10 11" key="1">
    <citation type="submission" date="2024-09" db="EMBL/GenBank/DDBJ databases">
        <title>The Natural Products Discovery Center: Release of the First 8490 Sequenced Strains for Exploring Actinobacteria Biosynthetic Diversity.</title>
        <authorList>
            <person name="Kalkreuter E."/>
            <person name="Kautsar S.A."/>
            <person name="Yang D."/>
            <person name="Bader C.D."/>
            <person name="Teijaro C.N."/>
            <person name="Fluegel L."/>
            <person name="Davis C.M."/>
            <person name="Simpson J.R."/>
            <person name="Lauterbach L."/>
            <person name="Steele A.D."/>
            <person name="Gui C."/>
            <person name="Meng S."/>
            <person name="Li G."/>
            <person name="Viehrig K."/>
            <person name="Ye F."/>
            <person name="Su P."/>
            <person name="Kiefer A.F."/>
            <person name="Nichols A."/>
            <person name="Cepeda A.J."/>
            <person name="Yan W."/>
            <person name="Fan B."/>
            <person name="Jiang Y."/>
            <person name="Adhikari A."/>
            <person name="Zheng C.-J."/>
            <person name="Schuster L."/>
            <person name="Cowan T.M."/>
            <person name="Smanski M.J."/>
            <person name="Chevrette M.G."/>
            <person name="De Carvalho L.P.S."/>
            <person name="Shen B."/>
        </authorList>
    </citation>
    <scope>NUCLEOTIDE SEQUENCE [LARGE SCALE GENOMIC DNA]</scope>
    <source>
        <strain evidence="10 11">NPDC058328</strain>
    </source>
</reference>
<feature type="domain" description="Chitin-binding type-3" evidence="9">
    <location>
        <begin position="410"/>
        <end position="456"/>
    </location>
</feature>
<dbReference type="Pfam" id="PF02839">
    <property type="entry name" value="CBM_5_12"/>
    <property type="match status" value="1"/>
</dbReference>
<evidence type="ECO:0000256" key="4">
    <source>
        <dbReference type="ARBA" id="ARBA00022801"/>
    </source>
</evidence>
<dbReference type="InterPro" id="IPR004236">
    <property type="entry name" value="Pept_S1_alpha_lytic"/>
</dbReference>
<evidence type="ECO:0000313" key="10">
    <source>
        <dbReference type="EMBL" id="MFF1279155.1"/>
    </source>
</evidence>
<keyword evidence="4 10" id="KW-0378">Hydrolase</keyword>
<evidence type="ECO:0000256" key="7">
    <source>
        <dbReference type="ARBA" id="ARBA00023157"/>
    </source>
</evidence>
<keyword evidence="3 8" id="KW-0732">Signal</keyword>
<evidence type="ECO:0000256" key="1">
    <source>
        <dbReference type="ARBA" id="ARBA00007664"/>
    </source>
</evidence>
<dbReference type="SUPFAM" id="SSF54806">
    <property type="entry name" value="Alpha-lytic protease prodomain"/>
    <property type="match status" value="1"/>
</dbReference>
<dbReference type="SUPFAM" id="SSF51055">
    <property type="entry name" value="Carbohydrate binding domain"/>
    <property type="match status" value="1"/>
</dbReference>
<dbReference type="InterPro" id="IPR003610">
    <property type="entry name" value="CBM5/12"/>
</dbReference>
<dbReference type="InterPro" id="IPR001316">
    <property type="entry name" value="Pept_S1A_streptogrisin"/>
</dbReference>
<dbReference type="Pfam" id="PF00089">
    <property type="entry name" value="Trypsin"/>
    <property type="match status" value="1"/>
</dbReference>
<dbReference type="CDD" id="cd21112">
    <property type="entry name" value="alphaLP-like"/>
    <property type="match status" value="1"/>
</dbReference>
<keyword evidence="2" id="KW-0645">Protease</keyword>
<evidence type="ECO:0000256" key="8">
    <source>
        <dbReference type="SAM" id="SignalP"/>
    </source>
</evidence>
<dbReference type="Gene3D" id="3.30.300.50">
    <property type="match status" value="2"/>
</dbReference>
<dbReference type="InterPro" id="IPR001254">
    <property type="entry name" value="Trypsin_dom"/>
</dbReference>
<dbReference type="InterPro" id="IPR036573">
    <property type="entry name" value="CBM_sf_5/12"/>
</dbReference>
<evidence type="ECO:0000256" key="6">
    <source>
        <dbReference type="ARBA" id="ARBA00023145"/>
    </source>
</evidence>
<evidence type="ECO:0000256" key="2">
    <source>
        <dbReference type="ARBA" id="ARBA00022670"/>
    </source>
</evidence>
<evidence type="ECO:0000256" key="3">
    <source>
        <dbReference type="ARBA" id="ARBA00022729"/>
    </source>
</evidence>
<protein>
    <submittedName>
        <fullName evidence="10">Trypsin-like serine protease</fullName>
        <ecNumber evidence="10">3.4.21.-</ecNumber>
    </submittedName>
</protein>
<evidence type="ECO:0000313" key="11">
    <source>
        <dbReference type="Proteomes" id="UP001601627"/>
    </source>
</evidence>
<dbReference type="PRINTS" id="PR00861">
    <property type="entry name" value="ALYTICPTASE"/>
</dbReference>
<organism evidence="10 11">
    <name type="scientific">Streptomyces marokkonensis</name>
    <dbReference type="NCBI Taxonomy" id="324855"/>
    <lineage>
        <taxon>Bacteria</taxon>
        <taxon>Bacillati</taxon>
        <taxon>Actinomycetota</taxon>
        <taxon>Actinomycetes</taxon>
        <taxon>Kitasatosporales</taxon>
        <taxon>Streptomycetaceae</taxon>
        <taxon>Streptomyces</taxon>
    </lineage>
</organism>
<dbReference type="CDD" id="cd12214">
    <property type="entry name" value="ChiA1_BD"/>
    <property type="match status" value="1"/>
</dbReference>
<dbReference type="SMART" id="SM00495">
    <property type="entry name" value="ChtBD3"/>
    <property type="match status" value="1"/>
</dbReference>
<dbReference type="Gene3D" id="2.10.10.20">
    <property type="entry name" value="Carbohydrate-binding module superfamily 5/12"/>
    <property type="match status" value="1"/>
</dbReference>
<keyword evidence="11" id="KW-1185">Reference proteome</keyword>
<name>A0ABW6QIV5_9ACTN</name>
<dbReference type="InterPro" id="IPR043504">
    <property type="entry name" value="Peptidase_S1_PA_chymotrypsin"/>
</dbReference>
<dbReference type="EMBL" id="JBHVZQ010000111">
    <property type="protein sequence ID" value="MFF1279155.1"/>
    <property type="molecule type" value="Genomic_DNA"/>
</dbReference>
<sequence>MVPSHVRTVRRSALTALGALVLAGLPSAAAADPIPVAGPAPSAAQTLGADRPSPHLLGALQRDLGLNAEQASQRLVNEAEAGTRAGLLRNALGERFAGAWVRGDTAAELMVATTDAKDVAVIEARGATATVVGRTLAELKAAKAKLDAAATRVKSLEAPVWYVDVAKNRIMVQATSQAAGTAFVKAAGLEGEDIGVRVTTERPRLLQDITGGDPFYINDSARCSVGFSVTKGDRAGFATAGHCGSQGATTTGYDRTAQGTFQASTFPGKDMAWVAANDQWTPTPDVKAQGGQEVQVTGSAQALVGASVCRSGSTTGWHCGTIQQHDSSVRYAEGTVDGLTRTTVCAEPGDSGGPYVTGAQAQGVTSGGSGDCASGGTTFYQPVNPILSDFGLTLTTAAALTTPGRQEGGVQAWTAGRVYEAGTTVTRDGVTYQCLQTHQAQGAWAPAGTPALWQRL</sequence>
<dbReference type="EC" id="3.4.21.-" evidence="10"/>
<feature type="chain" id="PRO_5047070510" evidence="8">
    <location>
        <begin position="31"/>
        <end position="456"/>
    </location>
</feature>
<evidence type="ECO:0000259" key="9">
    <source>
        <dbReference type="SMART" id="SM00495"/>
    </source>
</evidence>
<dbReference type="SUPFAM" id="SSF50494">
    <property type="entry name" value="Trypsin-like serine proteases"/>
    <property type="match status" value="1"/>
</dbReference>
<dbReference type="InterPro" id="IPR035070">
    <property type="entry name" value="Streptogrisin_prodomain"/>
</dbReference>
<dbReference type="PIRSF" id="PIRSF001134">
    <property type="entry name" value="Streptogrisin"/>
    <property type="match status" value="1"/>
</dbReference>
<gene>
    <name evidence="10" type="ORF">ACFVZC_38335</name>
</gene>
<dbReference type="InterPro" id="IPR037295">
    <property type="entry name" value="Alpha-lytic_protease_prodomain"/>
</dbReference>
<keyword evidence="6" id="KW-0865">Zymogen</keyword>
<dbReference type="InterPro" id="IPR009003">
    <property type="entry name" value="Peptidase_S1_PA"/>
</dbReference>